<dbReference type="AlphaFoldDB" id="A0A1H0HRG6"/>
<name>A0A1H0HRG6_9RHOB</name>
<dbReference type="Proteomes" id="UP000324252">
    <property type="component" value="Unassembled WGS sequence"/>
</dbReference>
<dbReference type="Pfam" id="PF04955">
    <property type="entry name" value="HupE_UreJ"/>
    <property type="match status" value="1"/>
</dbReference>
<dbReference type="RefSeq" id="WP_149788284.1">
    <property type="nucleotide sequence ID" value="NZ_FNIO01000004.1"/>
</dbReference>
<feature type="transmembrane region" description="Helical" evidence="1">
    <location>
        <begin position="142"/>
        <end position="164"/>
    </location>
</feature>
<evidence type="ECO:0000313" key="3">
    <source>
        <dbReference type="EMBL" id="SHK32530.1"/>
    </source>
</evidence>
<keyword evidence="1" id="KW-0812">Transmembrane</keyword>
<feature type="transmembrane region" description="Helical" evidence="1">
    <location>
        <begin position="115"/>
        <end position="136"/>
    </location>
</feature>
<dbReference type="PIRSF" id="PIRSF016919">
    <property type="entry name" value="HupE_UreJ"/>
    <property type="match status" value="1"/>
</dbReference>
<dbReference type="EMBL" id="FQZZ01000004">
    <property type="protein sequence ID" value="SHK32530.1"/>
    <property type="molecule type" value="Genomic_DNA"/>
</dbReference>
<reference evidence="3 4" key="1">
    <citation type="submission" date="2016-11" db="EMBL/GenBank/DDBJ databases">
        <authorList>
            <person name="Varghese N."/>
            <person name="Submissions S."/>
        </authorList>
    </citation>
    <scope>NUCLEOTIDE SEQUENCE [LARGE SCALE GENOMIC DNA]</scope>
    <source>
        <strain evidence="3 4">DSM 29620</strain>
    </source>
</reference>
<keyword evidence="1" id="KW-1133">Transmembrane helix</keyword>
<feature type="transmembrane region" description="Helical" evidence="1">
    <location>
        <begin position="92"/>
        <end position="108"/>
    </location>
</feature>
<evidence type="ECO:0000256" key="1">
    <source>
        <dbReference type="SAM" id="Phobius"/>
    </source>
</evidence>
<feature type="transmembrane region" description="Helical" evidence="1">
    <location>
        <begin position="171"/>
        <end position="189"/>
    </location>
</feature>
<keyword evidence="1" id="KW-0472">Membrane</keyword>
<organism evidence="3 4">
    <name type="scientific">Lutimaribacter pacificus</name>
    <dbReference type="NCBI Taxonomy" id="391948"/>
    <lineage>
        <taxon>Bacteria</taxon>
        <taxon>Pseudomonadati</taxon>
        <taxon>Pseudomonadota</taxon>
        <taxon>Alphaproteobacteria</taxon>
        <taxon>Rhodobacterales</taxon>
        <taxon>Roseobacteraceae</taxon>
        <taxon>Lutimaribacter</taxon>
    </lineage>
</organism>
<accession>A0A1H0HRG6</accession>
<sequence>MTRIPLFLLPALVVATPALAHLEPGEHGSFAAGMTHPLFGADHVLAMVCVGLWAALMPGRALVALPAGFVGAMVLGFGAALGGLGLPMVEPVILSSVLVLGVLVALAVRLPLAGAVALVAGFGFFHGHAHGLEIGVANALPYLSGFVAATVVLHMAGLACGVALERLNRPGLLRSGGGAVAALGAWLLATG</sequence>
<gene>
    <name evidence="3" type="ORF">SAMN05444142_104331</name>
</gene>
<proteinExistence type="predicted"/>
<dbReference type="OrthoDB" id="9808192at2"/>
<feature type="transmembrane region" description="Helical" evidence="1">
    <location>
        <begin position="63"/>
        <end position="86"/>
    </location>
</feature>
<protein>
    <submittedName>
        <fullName evidence="3">Urease accessory protein</fullName>
    </submittedName>
</protein>
<evidence type="ECO:0000313" key="4">
    <source>
        <dbReference type="Proteomes" id="UP000324252"/>
    </source>
</evidence>
<feature type="chain" id="PRO_5015064610" evidence="2">
    <location>
        <begin position="21"/>
        <end position="191"/>
    </location>
</feature>
<evidence type="ECO:0000256" key="2">
    <source>
        <dbReference type="SAM" id="SignalP"/>
    </source>
</evidence>
<feature type="signal peptide" evidence="2">
    <location>
        <begin position="1"/>
        <end position="20"/>
    </location>
</feature>
<dbReference type="InterPro" id="IPR007038">
    <property type="entry name" value="HupE_UreJ"/>
</dbReference>
<keyword evidence="2" id="KW-0732">Signal</keyword>
<keyword evidence="4" id="KW-1185">Reference proteome</keyword>
<feature type="transmembrane region" description="Helical" evidence="1">
    <location>
        <begin position="36"/>
        <end position="56"/>
    </location>
</feature>